<accession>A0A3S0PEP2</accession>
<dbReference type="InterPro" id="IPR015414">
    <property type="entry name" value="TMEM64"/>
</dbReference>
<comment type="subcellular location">
    <subcellularLocation>
        <location evidence="1 6">Cell membrane</location>
        <topology evidence="1 6">Multi-pass membrane protein</topology>
    </subcellularLocation>
</comment>
<feature type="transmembrane region" description="Helical" evidence="6">
    <location>
        <begin position="163"/>
        <end position="186"/>
    </location>
</feature>
<dbReference type="InterPro" id="IPR032816">
    <property type="entry name" value="VTT_dom"/>
</dbReference>
<feature type="transmembrane region" description="Helical" evidence="6">
    <location>
        <begin position="89"/>
        <end position="110"/>
    </location>
</feature>
<organism evidence="8 9">
    <name type="scientific">Dyella dinghuensis</name>
    <dbReference type="NCBI Taxonomy" id="1920169"/>
    <lineage>
        <taxon>Bacteria</taxon>
        <taxon>Pseudomonadati</taxon>
        <taxon>Pseudomonadota</taxon>
        <taxon>Gammaproteobacteria</taxon>
        <taxon>Lysobacterales</taxon>
        <taxon>Rhodanobacteraceae</taxon>
        <taxon>Dyella</taxon>
    </lineage>
</organism>
<evidence type="ECO:0000256" key="4">
    <source>
        <dbReference type="ARBA" id="ARBA00022989"/>
    </source>
</evidence>
<evidence type="ECO:0000256" key="6">
    <source>
        <dbReference type="RuleBase" id="RU366058"/>
    </source>
</evidence>
<evidence type="ECO:0000256" key="3">
    <source>
        <dbReference type="ARBA" id="ARBA00022692"/>
    </source>
</evidence>
<feature type="transmembrane region" description="Helical" evidence="6">
    <location>
        <begin position="54"/>
        <end position="77"/>
    </location>
</feature>
<proteinExistence type="inferred from homology"/>
<comment type="similarity">
    <text evidence="6">Belongs to the TVP38/TMEM64 family.</text>
</comment>
<dbReference type="Pfam" id="PF09335">
    <property type="entry name" value="VTT_dom"/>
    <property type="match status" value="1"/>
</dbReference>
<gene>
    <name evidence="8" type="ORF">EKH79_15415</name>
</gene>
<dbReference type="AlphaFoldDB" id="A0A3S0PEP2"/>
<evidence type="ECO:0000313" key="8">
    <source>
        <dbReference type="EMBL" id="RUL62268.1"/>
    </source>
</evidence>
<keyword evidence="9" id="KW-1185">Reference proteome</keyword>
<dbReference type="OrthoDB" id="9779114at2"/>
<dbReference type="Proteomes" id="UP000267077">
    <property type="component" value="Unassembled WGS sequence"/>
</dbReference>
<protein>
    <recommendedName>
        <fullName evidence="6">TVP38/TMEM64 family membrane protein</fullName>
    </recommendedName>
</protein>
<dbReference type="RefSeq" id="WP_126674712.1">
    <property type="nucleotide sequence ID" value="NZ_RYZR01000007.1"/>
</dbReference>
<keyword evidence="3 6" id="KW-0812">Transmembrane</keyword>
<evidence type="ECO:0000259" key="7">
    <source>
        <dbReference type="Pfam" id="PF09335"/>
    </source>
</evidence>
<keyword evidence="2 6" id="KW-1003">Cell membrane</keyword>
<comment type="caution">
    <text evidence="8">The sequence shown here is derived from an EMBL/GenBank/DDBJ whole genome shotgun (WGS) entry which is preliminary data.</text>
</comment>
<evidence type="ECO:0000256" key="2">
    <source>
        <dbReference type="ARBA" id="ARBA00022475"/>
    </source>
</evidence>
<keyword evidence="5 6" id="KW-0472">Membrane</keyword>
<name>A0A3S0PEP2_9GAMM</name>
<sequence length="247" mass="26687">MNRLRAALPLLLLIVAGVVLVASGVFDRFHPEQLVAHQQQVRAHINQDPWLSRLLYIGLLTLATCTGIPFTIILILAGGFAFGIVQGTLYSSIGLTLGSLILFLASRYAFGAGSKHPPAIAEKLHHGFERHPVVYTLFLRLVPAAPFGLLTVALAWLRCPLWLFLGATWFGGTIMLLFETSIGAGLGQALSHGRTLSIDLFFDPGVIGPLGALALLSLVPLWVERIRLKRHAAAAAAGKASRSYWPK</sequence>
<dbReference type="GO" id="GO:0005886">
    <property type="term" value="C:plasma membrane"/>
    <property type="evidence" value="ECO:0007669"/>
    <property type="project" value="UniProtKB-SubCell"/>
</dbReference>
<dbReference type="PANTHER" id="PTHR12677:SF59">
    <property type="entry name" value="GOLGI APPARATUS MEMBRANE PROTEIN TVP38-RELATED"/>
    <property type="match status" value="1"/>
</dbReference>
<feature type="transmembrane region" description="Helical" evidence="6">
    <location>
        <begin position="133"/>
        <end position="156"/>
    </location>
</feature>
<feature type="transmembrane region" description="Helical" evidence="6">
    <location>
        <begin position="206"/>
        <end position="223"/>
    </location>
</feature>
<evidence type="ECO:0000256" key="1">
    <source>
        <dbReference type="ARBA" id="ARBA00004651"/>
    </source>
</evidence>
<feature type="domain" description="VTT" evidence="7">
    <location>
        <begin position="68"/>
        <end position="184"/>
    </location>
</feature>
<evidence type="ECO:0000313" key="9">
    <source>
        <dbReference type="Proteomes" id="UP000267077"/>
    </source>
</evidence>
<reference evidence="8 9" key="1">
    <citation type="submission" date="2018-12" db="EMBL/GenBank/DDBJ databases">
        <title>Dyella dinghuensis sp. nov. DHOA06 and Dyella choica sp. nov. 4M-K27, isolated from forest soil.</title>
        <authorList>
            <person name="Qiu L.-H."/>
            <person name="Gao Z.-H."/>
        </authorList>
    </citation>
    <scope>NUCLEOTIDE SEQUENCE [LARGE SCALE GENOMIC DNA]</scope>
    <source>
        <strain evidence="8 9">DHOA06</strain>
    </source>
</reference>
<dbReference type="EMBL" id="RYZR01000007">
    <property type="protein sequence ID" value="RUL62268.1"/>
    <property type="molecule type" value="Genomic_DNA"/>
</dbReference>
<evidence type="ECO:0000256" key="5">
    <source>
        <dbReference type="ARBA" id="ARBA00023136"/>
    </source>
</evidence>
<keyword evidence="4 6" id="KW-1133">Transmembrane helix</keyword>
<dbReference type="PANTHER" id="PTHR12677">
    <property type="entry name" value="GOLGI APPARATUS MEMBRANE PROTEIN TVP38-RELATED"/>
    <property type="match status" value="1"/>
</dbReference>